<feature type="compositionally biased region" description="Acidic residues" evidence="1">
    <location>
        <begin position="145"/>
        <end position="157"/>
    </location>
</feature>
<evidence type="ECO:0000256" key="1">
    <source>
        <dbReference type="SAM" id="MobiDB-lite"/>
    </source>
</evidence>
<sequence length="441" mass="46791">MPSYPETELYVKFVDAGDFPHIGSGQKEAPLPSDLKNHVRDISKVQKEKLIAAVTQKITTLQEAQTQVPPLFGKEGSSAKEEWEKLLRMAVEKKIPGAGEALEKLGSLQVSEEGRQEDQLNPSMASPSLDSDSRGAPNHSGADGMDLDNQQETENNDQQENPQEKEPSGSDTQSPARGENNGQPENPQEEEPSGSDTQPSVAVKREESPSRITASIPSVSPEPNRPRPGHRLELEDELDEVPCENVGWTQVGEDKCHDWPWVTMPLPNGGAIMAEKQTNRQSLGSMRAGKKDTISLFVVEIPVLEEVEGTDEWRTISIAHHGYSRTASVSLAASSGHASVAPAPSSGHASVDLTPSSGHASVDLTPSSGHASVAPAPSSNHASVTLALSSDHTSVAPAPSSDHASVTLALSSDHTSVAPAPSSDHASLITAGFDSTFPGRH</sequence>
<feature type="region of interest" description="Disordered" evidence="1">
    <location>
        <begin position="105"/>
        <end position="230"/>
    </location>
</feature>
<feature type="region of interest" description="Disordered" evidence="1">
    <location>
        <begin position="414"/>
        <end position="441"/>
    </location>
</feature>
<reference evidence="3" key="2">
    <citation type="submission" date="2016-02" db="EMBL/GenBank/DDBJ databases">
        <title>Genome sequencing of Aspergillus luchuensis NBRC 4314.</title>
        <authorList>
            <person name="Yamada O."/>
        </authorList>
    </citation>
    <scope>NUCLEOTIDE SEQUENCE [LARGE SCALE GENOMIC DNA]</scope>
    <source>
        <strain evidence="3">RIB 2604</strain>
    </source>
</reference>
<organism evidence="2 3">
    <name type="scientific">Aspergillus kawachii</name>
    <name type="common">White koji mold</name>
    <name type="synonym">Aspergillus awamori var. kawachi</name>
    <dbReference type="NCBI Taxonomy" id="1069201"/>
    <lineage>
        <taxon>Eukaryota</taxon>
        <taxon>Fungi</taxon>
        <taxon>Dikarya</taxon>
        <taxon>Ascomycota</taxon>
        <taxon>Pezizomycotina</taxon>
        <taxon>Eurotiomycetes</taxon>
        <taxon>Eurotiomycetidae</taxon>
        <taxon>Eurotiales</taxon>
        <taxon>Aspergillaceae</taxon>
        <taxon>Aspergillus</taxon>
        <taxon>Aspergillus subgen. Circumdati</taxon>
    </lineage>
</organism>
<feature type="compositionally biased region" description="Polar residues" evidence="1">
    <location>
        <begin position="119"/>
        <end position="130"/>
    </location>
</feature>
<protein>
    <submittedName>
        <fullName evidence="2">Uncharacterized protein</fullName>
    </submittedName>
</protein>
<dbReference type="EMBL" id="BCWF01000012">
    <property type="protein sequence ID" value="GAT21882.1"/>
    <property type="molecule type" value="Genomic_DNA"/>
</dbReference>
<feature type="compositionally biased region" description="Polar residues" evidence="1">
    <location>
        <begin position="353"/>
        <end position="370"/>
    </location>
</feature>
<evidence type="ECO:0000313" key="3">
    <source>
        <dbReference type="Proteomes" id="UP000075230"/>
    </source>
</evidence>
<gene>
    <name evidence="2" type="ORF">RIB2604_01200310</name>
</gene>
<accession>A0A146F7W7</accession>
<evidence type="ECO:0000313" key="2">
    <source>
        <dbReference type="EMBL" id="GAT21882.1"/>
    </source>
</evidence>
<dbReference type="AlphaFoldDB" id="A0A146F7W7"/>
<dbReference type="VEuPathDB" id="FungiDB:ASPFODRAFT_702447"/>
<reference evidence="2 3" key="1">
    <citation type="journal article" date="2016" name="DNA Res.">
        <title>Genome sequence of Aspergillus luchuensis NBRC 4314.</title>
        <authorList>
            <person name="Yamada O."/>
            <person name="Machida M."/>
            <person name="Hosoyama A."/>
            <person name="Goto M."/>
            <person name="Takahashi T."/>
            <person name="Futagami T."/>
            <person name="Yamagata Y."/>
            <person name="Takeuchi M."/>
            <person name="Kobayashi T."/>
            <person name="Koike H."/>
            <person name="Abe K."/>
            <person name="Asai K."/>
            <person name="Arita M."/>
            <person name="Fujita N."/>
            <person name="Fukuda K."/>
            <person name="Higa K."/>
            <person name="Horikawa H."/>
            <person name="Ishikawa T."/>
            <person name="Jinno K."/>
            <person name="Kato Y."/>
            <person name="Kirimura K."/>
            <person name="Mizutani O."/>
            <person name="Nakasone K."/>
            <person name="Sano M."/>
            <person name="Shiraishi Y."/>
            <person name="Tsukahara M."/>
            <person name="Gomi K."/>
        </authorList>
    </citation>
    <scope>NUCLEOTIDE SEQUENCE [LARGE SCALE GENOMIC DNA]</scope>
    <source>
        <strain evidence="2 3">RIB 2604</strain>
    </source>
</reference>
<name>A0A146F7W7_ASPKA</name>
<feature type="region of interest" description="Disordered" evidence="1">
    <location>
        <begin position="337"/>
        <end position="378"/>
    </location>
</feature>
<dbReference type="Proteomes" id="UP000075230">
    <property type="component" value="Unassembled WGS sequence"/>
</dbReference>
<comment type="caution">
    <text evidence="2">The sequence shown here is derived from an EMBL/GenBank/DDBJ whole genome shotgun (WGS) entry which is preliminary data.</text>
</comment>
<proteinExistence type="predicted"/>